<dbReference type="InterPro" id="IPR050273">
    <property type="entry name" value="GppA/Ppx_hydrolase"/>
</dbReference>
<dbReference type="InterPro" id="IPR043129">
    <property type="entry name" value="ATPase_NBD"/>
</dbReference>
<dbReference type="Gene3D" id="3.30.420.150">
    <property type="entry name" value="Exopolyphosphatase. Domain 2"/>
    <property type="match status" value="1"/>
</dbReference>
<name>A0A644ZLI0_9ZZZZ</name>
<feature type="domain" description="Ppx/GppA phosphatase N-terminal" evidence="2">
    <location>
        <begin position="23"/>
        <end position="300"/>
    </location>
</feature>
<dbReference type="EMBL" id="VSSQ01009481">
    <property type="protein sequence ID" value="MPM41759.1"/>
    <property type="molecule type" value="Genomic_DNA"/>
</dbReference>
<dbReference type="PIRSF" id="PIRSF001267">
    <property type="entry name" value="Pyrophosphatase_GppA_Ppx"/>
    <property type="match status" value="1"/>
</dbReference>
<dbReference type="SUPFAM" id="SSF109604">
    <property type="entry name" value="HD-domain/PDEase-like"/>
    <property type="match status" value="1"/>
</dbReference>
<dbReference type="CDD" id="cd24052">
    <property type="entry name" value="ASKHA_NBD_HpPPX-GppA-like"/>
    <property type="match status" value="1"/>
</dbReference>
<dbReference type="InterPro" id="IPR003607">
    <property type="entry name" value="HD/PDEase_dom"/>
</dbReference>
<dbReference type="InterPro" id="IPR048950">
    <property type="entry name" value="Ppx_GppA_C"/>
</dbReference>
<feature type="domain" description="Ppx/GppA phosphatase C-terminal" evidence="3">
    <location>
        <begin position="317"/>
        <end position="469"/>
    </location>
</feature>
<organism evidence="4">
    <name type="scientific">bioreactor metagenome</name>
    <dbReference type="NCBI Taxonomy" id="1076179"/>
    <lineage>
        <taxon>unclassified sequences</taxon>
        <taxon>metagenomes</taxon>
        <taxon>ecological metagenomes</taxon>
    </lineage>
</organism>
<dbReference type="Pfam" id="PF02541">
    <property type="entry name" value="Ppx-GppA"/>
    <property type="match status" value="1"/>
</dbReference>
<dbReference type="GO" id="GO:0008894">
    <property type="term" value="F:guanosine-5'-triphosphate,3'-diphosphate diphosphatase activity"/>
    <property type="evidence" value="ECO:0007669"/>
    <property type="project" value="UniProtKB-EC"/>
</dbReference>
<dbReference type="Gene3D" id="1.10.3210.10">
    <property type="entry name" value="Hypothetical protein af1432"/>
    <property type="match status" value="1"/>
</dbReference>
<reference evidence="4" key="1">
    <citation type="submission" date="2019-08" db="EMBL/GenBank/DDBJ databases">
        <authorList>
            <person name="Kucharzyk K."/>
            <person name="Murdoch R.W."/>
            <person name="Higgins S."/>
            <person name="Loffler F."/>
        </authorList>
    </citation>
    <scope>NUCLEOTIDE SEQUENCE</scope>
</reference>
<dbReference type="SUPFAM" id="SSF53067">
    <property type="entry name" value="Actin-like ATPase domain"/>
    <property type="match status" value="2"/>
</dbReference>
<dbReference type="Gene3D" id="3.30.420.40">
    <property type="match status" value="1"/>
</dbReference>
<dbReference type="InterPro" id="IPR003695">
    <property type="entry name" value="Ppx_GppA_N"/>
</dbReference>
<proteinExistence type="predicted"/>
<dbReference type="EC" id="3.6.1.40" evidence="4"/>
<dbReference type="CDD" id="cd00077">
    <property type="entry name" value="HDc"/>
    <property type="match status" value="1"/>
</dbReference>
<gene>
    <name evidence="4" type="primary">gppA_6</name>
    <name evidence="4" type="ORF">SDC9_88418</name>
</gene>
<evidence type="ECO:0000259" key="2">
    <source>
        <dbReference type="Pfam" id="PF02541"/>
    </source>
</evidence>
<keyword evidence="1 4" id="KW-0378">Hydrolase</keyword>
<dbReference type="PANTHER" id="PTHR30005">
    <property type="entry name" value="EXOPOLYPHOSPHATASE"/>
    <property type="match status" value="1"/>
</dbReference>
<sequence length="518" mass="57951">MQRIAIIDVGSNSARLVISQIYKSGAYNMVYNQKEALRLSQNVDINGMLTEEAFTGTLECMHSFSTMCKIFNVDKIVAVATAAMRNAKNGKELTALVEKETDIHLHILGGKAEAYASYLGVINTINVKDGIIFDLGGGSTELVLFHDRKIVDSVSLPLGCVNLTTMFNTRDTMPSTVFSDVSYLIMSRLEKYPWLKDSSLPLIGVGGTARTVAKIEQKKSKYPASKIHNFQFTAQAFKTTFKFLRETTLEQRRKISGLGTDRADLILSGASVIQCLLEVTGSKKIIVSGCGIREGLFLDYYAKKEKTPVIAGDILDESTRNILLLYSTDIKHSEHITALALTMFDAWKPIHGLSNSWRRLLKTAAMLHDIGITINYYSHARHSAYMIENARLFGLTHKEQVIAAVIAGWHNGVSRNYLRNKAYKYFLSDEDLNKISKMALLLALAESMDYSQTMQISEIIPEIKNKKTALLHLKSSCLPSIELHQLKQHLPWFSKVFNMELQLEPLQNCAMACTTDQK</sequence>
<evidence type="ECO:0000259" key="3">
    <source>
        <dbReference type="Pfam" id="PF21447"/>
    </source>
</evidence>
<dbReference type="Pfam" id="PF21447">
    <property type="entry name" value="Ppx-GppA_III"/>
    <property type="match status" value="1"/>
</dbReference>
<accession>A0A644ZLI0</accession>
<protein>
    <submittedName>
        <fullName evidence="4">Guanosine-5'-triphosphate,3'-diphosphate pyrophosphatase</fullName>
        <ecNumber evidence="4">3.6.1.40</ecNumber>
    </submittedName>
</protein>
<dbReference type="PANTHER" id="PTHR30005:SF0">
    <property type="entry name" value="RETROGRADE REGULATION PROTEIN 2"/>
    <property type="match status" value="1"/>
</dbReference>
<evidence type="ECO:0000313" key="4">
    <source>
        <dbReference type="EMBL" id="MPM41759.1"/>
    </source>
</evidence>
<evidence type="ECO:0000256" key="1">
    <source>
        <dbReference type="ARBA" id="ARBA00022801"/>
    </source>
</evidence>
<dbReference type="InterPro" id="IPR030673">
    <property type="entry name" value="PyroPPase_GppA_Ppx"/>
</dbReference>
<dbReference type="AlphaFoldDB" id="A0A644ZLI0"/>
<comment type="caution">
    <text evidence="4">The sequence shown here is derived from an EMBL/GenBank/DDBJ whole genome shotgun (WGS) entry which is preliminary data.</text>
</comment>